<organism evidence="5">
    <name type="scientific">Lotharella oceanica</name>
    <dbReference type="NCBI Taxonomy" id="641309"/>
    <lineage>
        <taxon>Eukaryota</taxon>
        <taxon>Sar</taxon>
        <taxon>Rhizaria</taxon>
        <taxon>Cercozoa</taxon>
        <taxon>Chlorarachniophyceae</taxon>
        <taxon>Lotharella</taxon>
    </lineage>
</organism>
<evidence type="ECO:0008006" key="6">
    <source>
        <dbReference type="Google" id="ProtNLM"/>
    </source>
</evidence>
<feature type="domain" description="Aminomethyltransferase C-terminal" evidence="4">
    <location>
        <begin position="157"/>
        <end position="234"/>
    </location>
</feature>
<comment type="similarity">
    <text evidence="1">Belongs to the GcvT family.</text>
</comment>
<dbReference type="Pfam" id="PF01571">
    <property type="entry name" value="GCV_T"/>
    <property type="match status" value="1"/>
</dbReference>
<evidence type="ECO:0000313" key="5">
    <source>
        <dbReference type="EMBL" id="CAD9775069.1"/>
    </source>
</evidence>
<dbReference type="Pfam" id="PF08669">
    <property type="entry name" value="GCV_T_C"/>
    <property type="match status" value="1"/>
</dbReference>
<evidence type="ECO:0000259" key="3">
    <source>
        <dbReference type="Pfam" id="PF01571"/>
    </source>
</evidence>
<dbReference type="InterPro" id="IPR013977">
    <property type="entry name" value="GcvT_C"/>
</dbReference>
<dbReference type="Gene3D" id="3.30.1360.120">
    <property type="entry name" value="Probable tRNA modification gtpase trme, domain 1"/>
    <property type="match status" value="1"/>
</dbReference>
<dbReference type="InterPro" id="IPR028896">
    <property type="entry name" value="GcvT/YgfZ/DmdA"/>
</dbReference>
<dbReference type="InterPro" id="IPR029043">
    <property type="entry name" value="GcvT/YgfZ_C"/>
</dbReference>
<name>A0A7S2U0D3_9EUKA</name>
<dbReference type="PANTHER" id="PTHR43757">
    <property type="entry name" value="AMINOMETHYLTRANSFERASE"/>
    <property type="match status" value="1"/>
</dbReference>
<dbReference type="AlphaFoldDB" id="A0A7S2U0D3"/>
<dbReference type="InterPro" id="IPR006222">
    <property type="entry name" value="GCVT_N"/>
</dbReference>
<evidence type="ECO:0000256" key="1">
    <source>
        <dbReference type="ARBA" id="ARBA00008609"/>
    </source>
</evidence>
<dbReference type="PANTHER" id="PTHR43757:SF2">
    <property type="entry name" value="AMINOMETHYLTRANSFERASE, MITOCHONDRIAL"/>
    <property type="match status" value="1"/>
</dbReference>
<feature type="domain" description="GCVT N-terminal" evidence="3">
    <location>
        <begin position="7"/>
        <end position="131"/>
    </location>
</feature>
<dbReference type="Gene3D" id="2.40.30.110">
    <property type="entry name" value="Aminomethyltransferase beta-barrel domains"/>
    <property type="match status" value="1"/>
</dbReference>
<gene>
    <name evidence="5" type="ORF">LSP00402_LOCUS19065</name>
</gene>
<dbReference type="EMBL" id="HBHP01030966">
    <property type="protein sequence ID" value="CAD9775069.1"/>
    <property type="molecule type" value="Transcribed_RNA"/>
</dbReference>
<dbReference type="InterPro" id="IPR027266">
    <property type="entry name" value="TrmE/GcvT-like"/>
</dbReference>
<evidence type="ECO:0000259" key="4">
    <source>
        <dbReference type="Pfam" id="PF08669"/>
    </source>
</evidence>
<proteinExistence type="inferred from homology"/>
<dbReference type="Gene3D" id="4.10.1250.10">
    <property type="entry name" value="Aminomethyltransferase fragment"/>
    <property type="match status" value="1"/>
</dbReference>
<reference evidence="5" key="1">
    <citation type="submission" date="2021-01" db="EMBL/GenBank/DDBJ databases">
        <authorList>
            <person name="Corre E."/>
            <person name="Pelletier E."/>
            <person name="Niang G."/>
            <person name="Scheremetjew M."/>
            <person name="Finn R."/>
            <person name="Kale V."/>
            <person name="Holt S."/>
            <person name="Cochrane G."/>
            <person name="Meng A."/>
            <person name="Brown T."/>
            <person name="Cohen L."/>
        </authorList>
    </citation>
    <scope>NUCLEOTIDE SEQUENCE</scope>
    <source>
        <strain evidence="5">CCMP622</strain>
    </source>
</reference>
<accession>A0A7S2U0D3</accession>
<protein>
    <recommendedName>
        <fullName evidence="6">Aminomethyltransferase</fullName>
    </recommendedName>
</protein>
<evidence type="ECO:0000256" key="2">
    <source>
        <dbReference type="PIRSR" id="PIRSR006487-1"/>
    </source>
</evidence>
<feature type="binding site" evidence="2">
    <location>
        <position position="69"/>
    </location>
    <ligand>
        <name>substrate</name>
    </ligand>
</feature>
<dbReference type="PIRSF" id="PIRSF006487">
    <property type="entry name" value="GcvT"/>
    <property type="match status" value="1"/>
</dbReference>
<dbReference type="SUPFAM" id="SSF101790">
    <property type="entry name" value="Aminomethyltransferase beta-barrel domain"/>
    <property type="match status" value="1"/>
</dbReference>
<sequence length="242" mass="26105">MEAFGGDVKFEKVDCGLLALQGPSAAKVLAKLSDESVTKMAFMSAKPVTVMGVPCFVTRSGYTGEDGYELGIPLEETEKIAKALLDQPEVEIIGLGARDSLRLEAGLCLYGNDLDDTTTPSEGNLLWTIPKRRRAEGGFVGAERILGEIADKKLVKRKRVGFVGTGPPPRGGDKLFTPEGDEVGVVTSGVYGPSLKKPVGMAYVKKKFMKAGTKLQAEVRGKRRDVTITKMPFIEPGYYRGE</sequence>
<dbReference type="SUPFAM" id="SSF103025">
    <property type="entry name" value="Folate-binding domain"/>
    <property type="match status" value="1"/>
</dbReference>